<dbReference type="EMBL" id="LAZR01008663">
    <property type="protein sequence ID" value="KKM77310.1"/>
    <property type="molecule type" value="Genomic_DNA"/>
</dbReference>
<feature type="compositionally biased region" description="Basic and acidic residues" evidence="1">
    <location>
        <begin position="1"/>
        <end position="24"/>
    </location>
</feature>
<comment type="caution">
    <text evidence="2">The sequence shown here is derived from an EMBL/GenBank/DDBJ whole genome shotgun (WGS) entry which is preliminary data.</text>
</comment>
<organism evidence="2">
    <name type="scientific">marine sediment metagenome</name>
    <dbReference type="NCBI Taxonomy" id="412755"/>
    <lineage>
        <taxon>unclassified sequences</taxon>
        <taxon>metagenomes</taxon>
        <taxon>ecological metagenomes</taxon>
    </lineage>
</organism>
<evidence type="ECO:0000313" key="2">
    <source>
        <dbReference type="EMBL" id="KKM77310.1"/>
    </source>
</evidence>
<feature type="compositionally biased region" description="Basic residues" evidence="1">
    <location>
        <begin position="26"/>
        <end position="35"/>
    </location>
</feature>
<name>A0A0F9MKK4_9ZZZZ</name>
<reference evidence="2" key="1">
    <citation type="journal article" date="2015" name="Nature">
        <title>Complex archaea that bridge the gap between prokaryotes and eukaryotes.</title>
        <authorList>
            <person name="Spang A."/>
            <person name="Saw J.H."/>
            <person name="Jorgensen S.L."/>
            <person name="Zaremba-Niedzwiedzka K."/>
            <person name="Martijn J."/>
            <person name="Lind A.E."/>
            <person name="van Eijk R."/>
            <person name="Schleper C."/>
            <person name="Guy L."/>
            <person name="Ettema T.J."/>
        </authorList>
    </citation>
    <scope>NUCLEOTIDE SEQUENCE</scope>
</reference>
<evidence type="ECO:0000256" key="1">
    <source>
        <dbReference type="SAM" id="MobiDB-lite"/>
    </source>
</evidence>
<proteinExistence type="predicted"/>
<dbReference type="AlphaFoldDB" id="A0A0F9MKK4"/>
<feature type="region of interest" description="Disordered" evidence="1">
    <location>
        <begin position="1"/>
        <end position="40"/>
    </location>
</feature>
<accession>A0A0F9MKK4</accession>
<protein>
    <submittedName>
        <fullName evidence="2">Uncharacterized protein</fullName>
    </submittedName>
</protein>
<sequence length="305" mass="35628">MAKKKATTETKEKTKTGTKKETTTKKATKKTKTKAKAPAAPPIPKKAVYKKIKVNFWRTRLHAEELGIHQQLKYQAKTRYFSKNFDIEGVIEVDDKKKYIIAFNKVQWEEEKGPKRLICRIFAIMEESIDSQPKGGSFKGGVELSITHSLVQSYEVKRPAPVFFMQIPRTHSLARVVRGWRLWGTRWTFPLLPEQPGDALQMIMCKGVVGPGRNYDIFLGQNKIARVDGQRIQKNFEIEIYEEPYAKDKSFVFYMILFGLICNFMKDAEKMIKRLYKKMRKTATTEYKIPKQELDLFRNPRMMRK</sequence>
<gene>
    <name evidence="2" type="ORF">LCGC14_1371330</name>
</gene>